<dbReference type="GO" id="GO:0005737">
    <property type="term" value="C:cytoplasm"/>
    <property type="evidence" value="ECO:0007669"/>
    <property type="project" value="UniProtKB-SubCell"/>
</dbReference>
<evidence type="ECO:0000259" key="11">
    <source>
        <dbReference type="PROSITE" id="PS50936"/>
    </source>
</evidence>
<protein>
    <recommendedName>
        <fullName evidence="10">Small ribosomal subunit biogenesis GTPase RsgA</fullName>
        <ecNumber evidence="10">3.6.1.-</ecNumber>
    </recommendedName>
</protein>
<dbReference type="PROSITE" id="PS50936">
    <property type="entry name" value="ENGC_GTPASE"/>
    <property type="match status" value="1"/>
</dbReference>
<dbReference type="GO" id="GO:0019843">
    <property type="term" value="F:rRNA binding"/>
    <property type="evidence" value="ECO:0007669"/>
    <property type="project" value="UniProtKB-KW"/>
</dbReference>
<dbReference type="InterPro" id="IPR027417">
    <property type="entry name" value="P-loop_NTPase"/>
</dbReference>
<dbReference type="InterPro" id="IPR010914">
    <property type="entry name" value="RsgA_GTPase_dom"/>
</dbReference>
<accession>A0A8E2LD16</accession>
<dbReference type="GO" id="GO:0005525">
    <property type="term" value="F:GTP binding"/>
    <property type="evidence" value="ECO:0007669"/>
    <property type="project" value="UniProtKB-UniRule"/>
</dbReference>
<comment type="subunit">
    <text evidence="10">Monomer. Associates with 30S ribosomal subunit, binds 16S rRNA.</text>
</comment>
<evidence type="ECO:0000256" key="7">
    <source>
        <dbReference type="ARBA" id="ARBA00022833"/>
    </source>
</evidence>
<keyword evidence="1 10" id="KW-0963">Cytoplasm</keyword>
<evidence type="ECO:0000259" key="12">
    <source>
        <dbReference type="PROSITE" id="PS51721"/>
    </source>
</evidence>
<comment type="cofactor">
    <cofactor evidence="10">
        <name>Zn(2+)</name>
        <dbReference type="ChEBI" id="CHEBI:29105"/>
    </cofactor>
    <text evidence="10">Binds 1 zinc ion per subunit.</text>
</comment>
<feature type="binding site" evidence="10">
    <location>
        <position position="302"/>
    </location>
    <ligand>
        <name>Zn(2+)</name>
        <dbReference type="ChEBI" id="CHEBI:29105"/>
    </ligand>
</feature>
<dbReference type="GO" id="GO:0003924">
    <property type="term" value="F:GTPase activity"/>
    <property type="evidence" value="ECO:0007669"/>
    <property type="project" value="UniProtKB-UniRule"/>
</dbReference>
<dbReference type="Proteomes" id="UP000189761">
    <property type="component" value="Unassembled WGS sequence"/>
</dbReference>
<keyword evidence="2 10" id="KW-0690">Ribosome biogenesis</keyword>
<gene>
    <name evidence="10" type="primary">rsgA</name>
    <name evidence="13" type="ORF">BWZ43_24255</name>
</gene>
<organism evidence="13 14">
    <name type="scientific">Heyndrickxia oleronia</name>
    <dbReference type="NCBI Taxonomy" id="38875"/>
    <lineage>
        <taxon>Bacteria</taxon>
        <taxon>Bacillati</taxon>
        <taxon>Bacillota</taxon>
        <taxon>Bacilli</taxon>
        <taxon>Bacillales</taxon>
        <taxon>Bacillaceae</taxon>
        <taxon>Heyndrickxia</taxon>
    </lineage>
</organism>
<dbReference type="Pfam" id="PF03193">
    <property type="entry name" value="RsgA_GTPase"/>
    <property type="match status" value="1"/>
</dbReference>
<evidence type="ECO:0000256" key="10">
    <source>
        <dbReference type="HAMAP-Rule" id="MF_01820"/>
    </source>
</evidence>
<dbReference type="Gene3D" id="2.40.50.140">
    <property type="entry name" value="Nucleic acid-binding proteins"/>
    <property type="match status" value="1"/>
</dbReference>
<keyword evidence="9 10" id="KW-0342">GTP-binding</keyword>
<evidence type="ECO:0000256" key="5">
    <source>
        <dbReference type="ARBA" id="ARBA00022741"/>
    </source>
</evidence>
<dbReference type="PROSITE" id="PS51721">
    <property type="entry name" value="G_CP"/>
    <property type="match status" value="1"/>
</dbReference>
<keyword evidence="8 10" id="KW-0694">RNA-binding</keyword>
<evidence type="ECO:0000313" key="14">
    <source>
        <dbReference type="Proteomes" id="UP000189761"/>
    </source>
</evidence>
<keyword evidence="14" id="KW-1185">Reference proteome</keyword>
<keyword evidence="5 10" id="KW-0547">Nucleotide-binding</keyword>
<evidence type="ECO:0000256" key="1">
    <source>
        <dbReference type="ARBA" id="ARBA00022490"/>
    </source>
</evidence>
<comment type="caution">
    <text evidence="13">The sequence shown here is derived from an EMBL/GenBank/DDBJ whole genome shotgun (WGS) entry which is preliminary data.</text>
</comment>
<dbReference type="InterPro" id="IPR012340">
    <property type="entry name" value="NA-bd_OB-fold"/>
</dbReference>
<evidence type="ECO:0000256" key="4">
    <source>
        <dbReference type="ARBA" id="ARBA00022730"/>
    </source>
</evidence>
<feature type="binding site" evidence="10">
    <location>
        <position position="295"/>
    </location>
    <ligand>
        <name>Zn(2+)</name>
        <dbReference type="ChEBI" id="CHEBI:29105"/>
    </ligand>
</feature>
<dbReference type="SUPFAM" id="SSF50249">
    <property type="entry name" value="Nucleic acid-binding proteins"/>
    <property type="match status" value="1"/>
</dbReference>
<feature type="binding site" evidence="10">
    <location>
        <position position="308"/>
    </location>
    <ligand>
        <name>Zn(2+)</name>
        <dbReference type="ChEBI" id="CHEBI:29105"/>
    </ligand>
</feature>
<dbReference type="PANTHER" id="PTHR32120">
    <property type="entry name" value="SMALL RIBOSOMAL SUBUNIT BIOGENESIS GTPASE RSGA"/>
    <property type="match status" value="1"/>
</dbReference>
<dbReference type="InterPro" id="IPR004881">
    <property type="entry name" value="Ribosome_biogen_GTPase_RsgA"/>
</dbReference>
<proteinExistence type="inferred from homology"/>
<evidence type="ECO:0000256" key="8">
    <source>
        <dbReference type="ARBA" id="ARBA00022884"/>
    </source>
</evidence>
<keyword evidence="7 10" id="KW-0862">Zinc</keyword>
<evidence type="ECO:0000313" key="13">
    <source>
        <dbReference type="EMBL" id="OOP65809.1"/>
    </source>
</evidence>
<dbReference type="Gene3D" id="3.40.50.300">
    <property type="entry name" value="P-loop containing nucleotide triphosphate hydrolases"/>
    <property type="match status" value="1"/>
</dbReference>
<keyword evidence="3 10" id="KW-0479">Metal-binding</keyword>
<feature type="domain" description="CP-type G" evidence="12">
    <location>
        <begin position="117"/>
        <end position="272"/>
    </location>
</feature>
<evidence type="ECO:0000256" key="2">
    <source>
        <dbReference type="ARBA" id="ARBA00022517"/>
    </source>
</evidence>
<evidence type="ECO:0000256" key="3">
    <source>
        <dbReference type="ARBA" id="ARBA00022723"/>
    </source>
</evidence>
<name>A0A8E2LD16_9BACI</name>
<comment type="similarity">
    <text evidence="10">Belongs to the TRAFAC class YlqF/YawG GTPase family. RsgA subfamily.</text>
</comment>
<evidence type="ECO:0000256" key="9">
    <source>
        <dbReference type="ARBA" id="ARBA00023134"/>
    </source>
</evidence>
<dbReference type="InterPro" id="IPR030378">
    <property type="entry name" value="G_CP_dom"/>
</dbReference>
<comment type="subcellular location">
    <subcellularLocation>
        <location evidence="10">Cytoplasm</location>
    </subcellularLocation>
</comment>
<dbReference type="RefSeq" id="WP_078111415.1">
    <property type="nucleotide sequence ID" value="NZ_CP065424.1"/>
</dbReference>
<evidence type="ECO:0000256" key="6">
    <source>
        <dbReference type="ARBA" id="ARBA00022801"/>
    </source>
</evidence>
<feature type="binding site" evidence="10">
    <location>
        <begin position="162"/>
        <end position="165"/>
    </location>
    <ligand>
        <name>GTP</name>
        <dbReference type="ChEBI" id="CHEBI:37565"/>
    </ligand>
</feature>
<dbReference type="SUPFAM" id="SSF52540">
    <property type="entry name" value="P-loop containing nucleoside triphosphate hydrolases"/>
    <property type="match status" value="1"/>
</dbReference>
<dbReference type="GO" id="GO:0042274">
    <property type="term" value="P:ribosomal small subunit biogenesis"/>
    <property type="evidence" value="ECO:0007669"/>
    <property type="project" value="UniProtKB-UniRule"/>
</dbReference>
<dbReference type="GO" id="GO:0046872">
    <property type="term" value="F:metal ion binding"/>
    <property type="evidence" value="ECO:0007669"/>
    <property type="project" value="UniProtKB-KW"/>
</dbReference>
<dbReference type="CDD" id="cd01854">
    <property type="entry name" value="YjeQ_EngC"/>
    <property type="match status" value="1"/>
</dbReference>
<reference evidence="13 14" key="1">
    <citation type="submission" date="2017-01" db="EMBL/GenBank/DDBJ databases">
        <title>Draft genome sequence of Bacillus oleronius.</title>
        <authorList>
            <person name="Allam M."/>
        </authorList>
    </citation>
    <scope>NUCLEOTIDE SEQUENCE [LARGE SCALE GENOMIC DNA]</scope>
    <source>
        <strain evidence="13 14">DSM 9356</strain>
    </source>
</reference>
<dbReference type="Gene3D" id="1.10.40.50">
    <property type="entry name" value="Probable gtpase engc, domain 3"/>
    <property type="match status" value="1"/>
</dbReference>
<dbReference type="PANTHER" id="PTHR32120:SF10">
    <property type="entry name" value="SMALL RIBOSOMAL SUBUNIT BIOGENESIS GTPASE RSGA"/>
    <property type="match status" value="1"/>
</dbReference>
<dbReference type="NCBIfam" id="TIGR00157">
    <property type="entry name" value="ribosome small subunit-dependent GTPase A"/>
    <property type="match status" value="1"/>
</dbReference>
<dbReference type="EC" id="3.6.1.-" evidence="10"/>
<dbReference type="HAMAP" id="MF_01820">
    <property type="entry name" value="GTPase_RsgA"/>
    <property type="match status" value="1"/>
</dbReference>
<dbReference type="EMBL" id="MTLA01000446">
    <property type="protein sequence ID" value="OOP65809.1"/>
    <property type="molecule type" value="Genomic_DNA"/>
</dbReference>
<comment type="function">
    <text evidence="10">One of several proteins that assist in the late maturation steps of the functional core of the 30S ribosomal subunit. Helps release RbfA from mature subunits. May play a role in the assembly of ribosomal proteins into the subunit. Circularly permuted GTPase that catalyzes slow GTP hydrolysis, GTPase activity is stimulated by the 30S ribosomal subunit.</text>
</comment>
<feature type="binding site" evidence="10">
    <location>
        <begin position="214"/>
        <end position="222"/>
    </location>
    <ligand>
        <name>GTP</name>
        <dbReference type="ChEBI" id="CHEBI:37565"/>
    </ligand>
</feature>
<keyword evidence="6 10" id="KW-0378">Hydrolase</keyword>
<keyword evidence="4 10" id="KW-0699">rRNA-binding</keyword>
<feature type="binding site" evidence="10">
    <location>
        <position position="300"/>
    </location>
    <ligand>
        <name>Zn(2+)</name>
        <dbReference type="ChEBI" id="CHEBI:29105"/>
    </ligand>
</feature>
<dbReference type="AlphaFoldDB" id="A0A8E2LD16"/>
<sequence>MELHSQGWNATFEECFKSFKQKGLKAGRVISKNKDIFLITVEEKSLTAKITGKFRFKAQFNKDFPAVGDWVVYERKENDNQALIHAILPRENAYVRKLPISGGRKFKKGMIEGGKTEEQVIASNINTAFIVIGLDNNFEIRRVERFMTLVYNSGIEPVIILNKVDLCFKVEEYINQIKEVADKVPVYSVSAGKNVNMDVFFKYLTCGKTVIFLGSSGVGKSTITNFLVGDRKQKTQSISTSTGKGKHTTTNSELIFLQTGGIIIDTPGVRELQLWGDEEVLDQSFEEIKQLSYDCKFNNCQHQEEPGCAIQKAINDQRLSQSRLNSFKKQLAELQKLNTRIRDFKKKSNKK</sequence>
<feature type="domain" description="EngC GTPase" evidence="11">
    <location>
        <begin position="123"/>
        <end position="270"/>
    </location>
</feature>